<evidence type="ECO:0000313" key="3">
    <source>
        <dbReference type="Proteomes" id="UP000076408"/>
    </source>
</evidence>
<feature type="region of interest" description="Disordered" evidence="1">
    <location>
        <begin position="290"/>
        <end position="417"/>
    </location>
</feature>
<feature type="region of interest" description="Disordered" evidence="1">
    <location>
        <begin position="655"/>
        <end position="687"/>
    </location>
</feature>
<reference evidence="3" key="1">
    <citation type="journal article" date="2014" name="Genome Biol.">
        <title>Genome analysis of a major urban malaria vector mosquito, Anopheles stephensi.</title>
        <authorList>
            <person name="Jiang X."/>
            <person name="Peery A."/>
            <person name="Hall A.B."/>
            <person name="Sharma A."/>
            <person name="Chen X.G."/>
            <person name="Waterhouse R.M."/>
            <person name="Komissarov A."/>
            <person name="Riehle M.M."/>
            <person name="Shouche Y."/>
            <person name="Sharakhova M.V."/>
            <person name="Lawson D."/>
            <person name="Pakpour N."/>
            <person name="Arensburger P."/>
            <person name="Davidson V.L."/>
            <person name="Eiglmeier K."/>
            <person name="Emrich S."/>
            <person name="George P."/>
            <person name="Kennedy R.C."/>
            <person name="Mane S.P."/>
            <person name="Maslen G."/>
            <person name="Oringanje C."/>
            <person name="Qi Y."/>
            <person name="Settlage R."/>
            <person name="Tojo M."/>
            <person name="Tubio J.M."/>
            <person name="Unger M.F."/>
            <person name="Wang B."/>
            <person name="Vernick K.D."/>
            <person name="Ribeiro J.M."/>
            <person name="James A.A."/>
            <person name="Michel K."/>
            <person name="Riehle M.A."/>
            <person name="Luckhart S."/>
            <person name="Sharakhov I.V."/>
            <person name="Tu Z."/>
        </authorList>
    </citation>
    <scope>NUCLEOTIDE SEQUENCE [LARGE SCALE GENOMIC DNA]</scope>
    <source>
        <strain evidence="3">Indian</strain>
    </source>
</reference>
<feature type="region of interest" description="Disordered" evidence="1">
    <location>
        <begin position="1"/>
        <end position="27"/>
    </location>
</feature>
<dbReference type="VEuPathDB" id="VectorBase:ASTEI20_039485"/>
<feature type="compositionally biased region" description="Low complexity" evidence="1">
    <location>
        <begin position="346"/>
        <end position="361"/>
    </location>
</feature>
<dbReference type="STRING" id="30069.A0A182Y525"/>
<dbReference type="InterPro" id="IPR037171">
    <property type="entry name" value="NagB/RpiA_transferase-like"/>
</dbReference>
<protein>
    <recommendedName>
        <fullName evidence="4">5-formyltetrahydrofolate cyclo-ligase</fullName>
    </recommendedName>
</protein>
<dbReference type="GO" id="GO:0005737">
    <property type="term" value="C:cytoplasm"/>
    <property type="evidence" value="ECO:0007669"/>
    <property type="project" value="TreeGrafter"/>
</dbReference>
<dbReference type="SUPFAM" id="SSF100950">
    <property type="entry name" value="NagB/RpiA/CoA transferase-like"/>
    <property type="match status" value="1"/>
</dbReference>
<feature type="compositionally biased region" description="Gly residues" evidence="1">
    <location>
        <begin position="307"/>
        <end position="321"/>
    </location>
</feature>
<dbReference type="EnsemblMetazoa" id="ASTEI03561-RA">
    <property type="protein sequence ID" value="ASTEI03561-PA"/>
    <property type="gene ID" value="ASTEI03561"/>
</dbReference>
<dbReference type="AlphaFoldDB" id="A0A182Y525"/>
<accession>A0A182Y525</accession>
<dbReference type="VEuPathDB" id="VectorBase:ASTEI03561"/>
<organism evidence="2 3">
    <name type="scientific">Anopheles stephensi</name>
    <name type="common">Indo-Pakistan malaria mosquito</name>
    <dbReference type="NCBI Taxonomy" id="30069"/>
    <lineage>
        <taxon>Eukaryota</taxon>
        <taxon>Metazoa</taxon>
        <taxon>Ecdysozoa</taxon>
        <taxon>Arthropoda</taxon>
        <taxon>Hexapoda</taxon>
        <taxon>Insecta</taxon>
        <taxon>Pterygota</taxon>
        <taxon>Neoptera</taxon>
        <taxon>Endopterygota</taxon>
        <taxon>Diptera</taxon>
        <taxon>Nematocera</taxon>
        <taxon>Culicoidea</taxon>
        <taxon>Culicidae</taxon>
        <taxon>Anophelinae</taxon>
        <taxon>Anopheles</taxon>
    </lineage>
</organism>
<feature type="compositionally biased region" description="Basic residues" evidence="1">
    <location>
        <begin position="322"/>
        <end position="332"/>
    </location>
</feature>
<dbReference type="VEuPathDB" id="VectorBase:ASTE000276"/>
<feature type="compositionally biased region" description="Basic and acidic residues" evidence="1">
    <location>
        <begin position="9"/>
        <end position="23"/>
    </location>
</feature>
<reference evidence="2" key="2">
    <citation type="submission" date="2020-05" db="UniProtKB">
        <authorList>
            <consortium name="EnsemblMetazoa"/>
        </authorList>
    </citation>
    <scope>IDENTIFICATION</scope>
    <source>
        <strain evidence="2">Indian</strain>
    </source>
</reference>
<sequence>MAYSDSDDSNPKIGDERAEKTLESNESIPHTKRTYRLQTWKWVKRLYDKHSGFARYINRKIPLFPDAEKAANLLAETPEFKEASKSSIKVNIDRAQEAVKLHVLKSKKTLFVAPTQKSEYLYAKIKAPENLDEIDLEQVQNQNIVKVLARGDTYEELGIDQAEPLDMIVVGCVAVSERGQRIGKGNGIVDLEIAILHSLGVITPKTVIATTVADEQVYPSFDPVLFQNYDFTVDLIVTPSRVIRVEPRPEQRTIGVQWDLLSARRLEILRVLKPLKKRLEDEGQKIELKEEGSDVESIAKRRTRGSFNGGSVGGGGVGGGQKKGRRSKRGLKKPAYDRPDDDAEPEPNQNQNRNRNENQNRTGGDGGDTQQPRKRRNNKDGKMRSFRNNYRKSGSGENAGSNSGRDARVRPIKPPRQLQDSVRIRVSNMFSVPFKQFKEELRKRDCYPAKISQSRNGRCQLIFPKREDTEEQVQVNELLQKLTDMHISVPDKNTNEPKQIWLRCDLQPKPGEFDENDVVFITSAANQAAKKATAACMKLATTTTSQTVTDPDANTKTNSTTTTTTTTSHLNLEELTAEVNAATLLAARAAKAAEVIAEKVLQEAKPAVEAESAKEDNKEHSAKLLAQVETLTKAGADALAASKKAEAAAVATTTNAAAADATKPANEAANAKDDSKEQTTAKVDADATGTKAETAATAESVAAKKEAIIAMSDAIQAAARATAAVSFAVATLYLLLPPATTRPHTVMVPSMRSLRFFGAILPKVVP</sequence>
<dbReference type="InterPro" id="IPR024185">
    <property type="entry name" value="FTHF_cligase-like_sf"/>
</dbReference>
<feature type="compositionally biased region" description="Basic and acidic residues" evidence="1">
    <location>
        <begin position="670"/>
        <end position="685"/>
    </location>
</feature>
<feature type="compositionally biased region" description="Low complexity" evidence="1">
    <location>
        <begin position="393"/>
        <end position="404"/>
    </location>
</feature>
<name>A0A182Y525_ANOST</name>
<dbReference type="InterPro" id="IPR002698">
    <property type="entry name" value="FTHF_cligase"/>
</dbReference>
<evidence type="ECO:0000313" key="2">
    <source>
        <dbReference type="EnsemblMetazoa" id="ASTEI03561-PA"/>
    </source>
</evidence>
<dbReference type="Proteomes" id="UP000076408">
    <property type="component" value="Unassembled WGS sequence"/>
</dbReference>
<evidence type="ECO:0008006" key="4">
    <source>
        <dbReference type="Google" id="ProtNLM"/>
    </source>
</evidence>
<dbReference type="PANTHER" id="PTHR13017">
    <property type="entry name" value="5-FORMYLTETRAHYDROFOLATE CYCLO-LIGASE-RELATED"/>
    <property type="match status" value="1"/>
</dbReference>
<evidence type="ECO:0000256" key="1">
    <source>
        <dbReference type="SAM" id="MobiDB-lite"/>
    </source>
</evidence>
<keyword evidence="3" id="KW-1185">Reference proteome</keyword>
<dbReference type="Pfam" id="PF01812">
    <property type="entry name" value="5-FTHF_cyc-lig"/>
    <property type="match status" value="1"/>
</dbReference>
<dbReference type="Gene3D" id="3.40.50.10420">
    <property type="entry name" value="NagB/RpiA/CoA transferase-like"/>
    <property type="match status" value="1"/>
</dbReference>
<proteinExistence type="predicted"/>
<dbReference type="PANTHER" id="PTHR13017:SF0">
    <property type="entry name" value="METHENYLTETRAHYDROFOLATE SYNTHASE DOMAIN-CONTAINING PROTEIN"/>
    <property type="match status" value="1"/>
</dbReference>
<dbReference type="OMA" id="QSRNGRC"/>
<feature type="compositionally biased region" description="Low complexity" evidence="1">
    <location>
        <begin position="655"/>
        <end position="669"/>
    </location>
</feature>